<dbReference type="InterPro" id="IPR025339">
    <property type="entry name" value="DUF4245"/>
</dbReference>
<keyword evidence="1" id="KW-1133">Transmembrane helix</keyword>
<evidence type="ECO:0008006" key="4">
    <source>
        <dbReference type="Google" id="ProtNLM"/>
    </source>
</evidence>
<reference evidence="3" key="1">
    <citation type="journal article" date="2019" name="Int. J. Syst. Evol. Microbiol.">
        <title>The Global Catalogue of Microorganisms (GCM) 10K type strain sequencing project: providing services to taxonomists for standard genome sequencing and annotation.</title>
        <authorList>
            <consortium name="The Broad Institute Genomics Platform"/>
            <consortium name="The Broad Institute Genome Sequencing Center for Infectious Disease"/>
            <person name="Wu L."/>
            <person name="Ma J."/>
        </authorList>
    </citation>
    <scope>NUCLEOTIDE SEQUENCE [LARGE SCALE GENOMIC DNA]</scope>
    <source>
        <strain evidence="3">JCM 16034</strain>
    </source>
</reference>
<dbReference type="EMBL" id="BAAAQW010000005">
    <property type="protein sequence ID" value="GAA2200297.1"/>
    <property type="molecule type" value="Genomic_DNA"/>
</dbReference>
<gene>
    <name evidence="2" type="ORF">GCM10009849_20220</name>
</gene>
<proteinExistence type="predicted"/>
<dbReference type="Proteomes" id="UP001500432">
    <property type="component" value="Unassembled WGS sequence"/>
</dbReference>
<dbReference type="RefSeq" id="WP_344299574.1">
    <property type="nucleotide sequence ID" value="NZ_BAAAQW010000005.1"/>
</dbReference>
<name>A0ABP5NL15_9MICC</name>
<evidence type="ECO:0000313" key="3">
    <source>
        <dbReference type="Proteomes" id="UP001500432"/>
    </source>
</evidence>
<keyword evidence="3" id="KW-1185">Reference proteome</keyword>
<accession>A0ABP5NL15</accession>
<keyword evidence="1" id="KW-0812">Transmembrane</keyword>
<evidence type="ECO:0000313" key="2">
    <source>
        <dbReference type="EMBL" id="GAA2200297.1"/>
    </source>
</evidence>
<sequence>MSSTEQSPQASPEATPVKPVIPAAAAKRANASVIGMIMALAVSLLAILPVVLLNAAPKSEPRRPVVDVSSIAANAAGVAGFAPVVPSLPDGYSPNYARWSGAGTDGVSHWDIGYLTPAQQFVSVVQTGTANPTWLNAQVKKAPVTGTRNVAGVDWTLYDKPGIEKSLVATVGGTTVVLSGSAAFSELDEVADAVVTSATHR</sequence>
<comment type="caution">
    <text evidence="2">The sequence shown here is derived from an EMBL/GenBank/DDBJ whole genome shotgun (WGS) entry which is preliminary data.</text>
</comment>
<evidence type="ECO:0000256" key="1">
    <source>
        <dbReference type="SAM" id="Phobius"/>
    </source>
</evidence>
<organism evidence="2 3">
    <name type="scientific">Sinomonas flava</name>
    <dbReference type="NCBI Taxonomy" id="496857"/>
    <lineage>
        <taxon>Bacteria</taxon>
        <taxon>Bacillati</taxon>
        <taxon>Actinomycetota</taxon>
        <taxon>Actinomycetes</taxon>
        <taxon>Micrococcales</taxon>
        <taxon>Micrococcaceae</taxon>
        <taxon>Sinomonas</taxon>
    </lineage>
</organism>
<keyword evidence="1" id="KW-0472">Membrane</keyword>
<feature type="transmembrane region" description="Helical" evidence="1">
    <location>
        <begin position="33"/>
        <end position="53"/>
    </location>
</feature>
<dbReference type="Pfam" id="PF14030">
    <property type="entry name" value="DUF4245"/>
    <property type="match status" value="1"/>
</dbReference>
<protein>
    <recommendedName>
        <fullName evidence="4">DUF4245 domain-containing protein</fullName>
    </recommendedName>
</protein>